<evidence type="ECO:0000256" key="1">
    <source>
        <dbReference type="SAM" id="Phobius"/>
    </source>
</evidence>
<comment type="caution">
    <text evidence="2">The sequence shown here is derived from an EMBL/GenBank/DDBJ whole genome shotgun (WGS) entry which is preliminary data.</text>
</comment>
<gene>
    <name evidence="2" type="ORF">I0C86_11900</name>
</gene>
<organism evidence="2 3">
    <name type="scientific">Plantactinospora alkalitolerans</name>
    <dbReference type="NCBI Taxonomy" id="2789879"/>
    <lineage>
        <taxon>Bacteria</taxon>
        <taxon>Bacillati</taxon>
        <taxon>Actinomycetota</taxon>
        <taxon>Actinomycetes</taxon>
        <taxon>Micromonosporales</taxon>
        <taxon>Micromonosporaceae</taxon>
        <taxon>Plantactinospora</taxon>
    </lineage>
</organism>
<dbReference type="Gene3D" id="3.40.50.10490">
    <property type="entry name" value="Glucose-6-phosphate isomerase like protein, domain 1"/>
    <property type="match status" value="1"/>
</dbReference>
<proteinExistence type="predicted"/>
<keyword evidence="1" id="KW-0472">Membrane</keyword>
<accession>A0ABS0GUB4</accession>
<name>A0ABS0GUB4_9ACTN</name>
<dbReference type="InterPro" id="IPR046348">
    <property type="entry name" value="SIS_dom_sf"/>
</dbReference>
<dbReference type="SUPFAM" id="SSF53697">
    <property type="entry name" value="SIS domain"/>
    <property type="match status" value="1"/>
</dbReference>
<dbReference type="Proteomes" id="UP000638560">
    <property type="component" value="Unassembled WGS sequence"/>
</dbReference>
<protein>
    <recommendedName>
        <fullName evidence="4">SIS domain-containing protein</fullName>
    </recommendedName>
</protein>
<dbReference type="RefSeq" id="WP_196201291.1">
    <property type="nucleotide sequence ID" value="NZ_JADPUN010000128.1"/>
</dbReference>
<dbReference type="EMBL" id="JADPUN010000128">
    <property type="protein sequence ID" value="MBF9129661.1"/>
    <property type="molecule type" value="Genomic_DNA"/>
</dbReference>
<feature type="transmembrane region" description="Helical" evidence="1">
    <location>
        <begin position="154"/>
        <end position="176"/>
    </location>
</feature>
<keyword evidence="1" id="KW-1133">Transmembrane helix</keyword>
<sequence>MLSDSSPDALLATFRDAAAGGRGGAAGEVARLATEGGTPRLGWLDPPAWPSVAELLAGYAVAADGRLLLIGTGGWAFGARAVREIDGSRLDVLDALDPDALHRAVNGPAGPPDLAVAVSESGTTLETRLLADAARDRFGVDVRWLTGPQLTGQVALFAAPLSVLFLLCAQAGIAVATSRSLRPRSALLRPIGAER</sequence>
<evidence type="ECO:0000313" key="2">
    <source>
        <dbReference type="EMBL" id="MBF9129661.1"/>
    </source>
</evidence>
<reference evidence="2 3" key="1">
    <citation type="submission" date="2020-11" db="EMBL/GenBank/DDBJ databases">
        <title>A novel isolate from a Black sea contaminated sediment with potential to produce alkanes: Plantactinospora alkalitolerans sp. nov.</title>
        <authorList>
            <person name="Carro L."/>
            <person name="Veyisoglu A."/>
            <person name="Guven K."/>
            <person name="Schumann P."/>
            <person name="Klenk H.-P."/>
            <person name="Sahin N."/>
        </authorList>
    </citation>
    <scope>NUCLEOTIDE SEQUENCE [LARGE SCALE GENOMIC DNA]</scope>
    <source>
        <strain evidence="2 3">S1510</strain>
    </source>
</reference>
<evidence type="ECO:0000313" key="3">
    <source>
        <dbReference type="Proteomes" id="UP000638560"/>
    </source>
</evidence>
<evidence type="ECO:0008006" key="4">
    <source>
        <dbReference type="Google" id="ProtNLM"/>
    </source>
</evidence>
<keyword evidence="3" id="KW-1185">Reference proteome</keyword>
<keyword evidence="1" id="KW-0812">Transmembrane</keyword>